<organism evidence="2 3">
    <name type="scientific">Paragonimus westermani</name>
    <dbReference type="NCBI Taxonomy" id="34504"/>
    <lineage>
        <taxon>Eukaryota</taxon>
        <taxon>Metazoa</taxon>
        <taxon>Spiralia</taxon>
        <taxon>Lophotrochozoa</taxon>
        <taxon>Platyhelminthes</taxon>
        <taxon>Trematoda</taxon>
        <taxon>Digenea</taxon>
        <taxon>Plagiorchiida</taxon>
        <taxon>Troglotremata</taxon>
        <taxon>Troglotrematidae</taxon>
        <taxon>Paragonimus</taxon>
    </lineage>
</organism>
<feature type="compositionally biased region" description="Polar residues" evidence="1">
    <location>
        <begin position="1"/>
        <end position="33"/>
    </location>
</feature>
<evidence type="ECO:0000256" key="1">
    <source>
        <dbReference type="SAM" id="MobiDB-lite"/>
    </source>
</evidence>
<keyword evidence="3" id="KW-1185">Reference proteome</keyword>
<evidence type="ECO:0000313" key="2">
    <source>
        <dbReference type="EMBL" id="KAA3682250.1"/>
    </source>
</evidence>
<dbReference type="Proteomes" id="UP000324629">
    <property type="component" value="Unassembled WGS sequence"/>
</dbReference>
<name>A0A5J4P460_9TREM</name>
<dbReference type="EMBL" id="QNGE01000043">
    <property type="protein sequence ID" value="KAA3682250.1"/>
    <property type="molecule type" value="Genomic_DNA"/>
</dbReference>
<dbReference type="AlphaFoldDB" id="A0A5J4P460"/>
<feature type="region of interest" description="Disordered" evidence="1">
    <location>
        <begin position="1"/>
        <end position="45"/>
    </location>
</feature>
<protein>
    <submittedName>
        <fullName evidence="2">Uncharacterized protein</fullName>
    </submittedName>
</protein>
<proteinExistence type="predicted"/>
<accession>A0A5J4P460</accession>
<reference evidence="2 3" key="1">
    <citation type="journal article" date="2019" name="Gigascience">
        <title>Whole-genome sequence of the oriental lung fluke Paragonimus westermani.</title>
        <authorList>
            <person name="Oey H."/>
            <person name="Zakrzewski M."/>
            <person name="Narain K."/>
            <person name="Devi K.R."/>
            <person name="Agatsuma T."/>
            <person name="Nawaratna S."/>
            <person name="Gobert G.N."/>
            <person name="Jones M.K."/>
            <person name="Ragan M.A."/>
            <person name="McManus D.P."/>
            <person name="Krause L."/>
        </authorList>
    </citation>
    <scope>NUCLEOTIDE SEQUENCE [LARGE SCALE GENOMIC DNA]</scope>
    <source>
        <strain evidence="2 3">IND2009</strain>
    </source>
</reference>
<evidence type="ECO:0000313" key="3">
    <source>
        <dbReference type="Proteomes" id="UP000324629"/>
    </source>
</evidence>
<gene>
    <name evidence="2" type="ORF">DEA37_0014075</name>
</gene>
<sequence>MPNSQRSTNTRYAGTFSSAPDATKSATSRISRTLNKERPSSQLTQSLSPLRRASTLEGRTRMICITPSRTRESWLSRGRSPSNGSTMSVKAGYYVSRHNNLPSSLSDGALMKRLVSDPQQEFSSTASLRPNPQVELGGMSQLASEDLHELPQSSPKQHQHRPNQRLPMTLDVFCAQPGNPSKFTRSSKNPKKFVVEQYVPRPTIPKLNTNERTNIQARTLASVNPETVDHQSTDHKLEELSPLHSSNRRKAVSISERPKELKLTVMSNVNKRVTVPHSCIKAVDNKNLPTDKPSFAKHIFTEDADTCLKKVSKQYLR</sequence>
<comment type="caution">
    <text evidence="2">The sequence shown here is derived from an EMBL/GenBank/DDBJ whole genome shotgun (WGS) entry which is preliminary data.</text>
</comment>